<dbReference type="GO" id="GO:0016787">
    <property type="term" value="F:hydrolase activity"/>
    <property type="evidence" value="ECO:0007669"/>
    <property type="project" value="UniProtKB-KW"/>
</dbReference>
<gene>
    <name evidence="4" type="ORF">FE810_11250</name>
</gene>
<evidence type="ECO:0000313" key="4">
    <source>
        <dbReference type="EMBL" id="TLU64656.1"/>
    </source>
</evidence>
<proteinExistence type="predicted"/>
<dbReference type="GO" id="GO:0009231">
    <property type="term" value="P:riboflavin biosynthetic process"/>
    <property type="evidence" value="ECO:0007669"/>
    <property type="project" value="TreeGrafter"/>
</dbReference>
<dbReference type="Gene3D" id="1.20.120.1600">
    <property type="match status" value="1"/>
</dbReference>
<accession>A0A5R9IN40</accession>
<dbReference type="SFLD" id="SFLDG01129">
    <property type="entry name" value="C1.5:_HAD__Beta-PGM__Phosphata"/>
    <property type="match status" value="1"/>
</dbReference>
<keyword evidence="3" id="KW-0460">Magnesium</keyword>
<dbReference type="SUPFAM" id="SSF56784">
    <property type="entry name" value="HAD-like"/>
    <property type="match status" value="1"/>
</dbReference>
<dbReference type="Proteomes" id="UP000307790">
    <property type="component" value="Unassembled WGS sequence"/>
</dbReference>
<dbReference type="Pfam" id="PF00702">
    <property type="entry name" value="Hydrolase"/>
    <property type="match status" value="1"/>
</dbReference>
<dbReference type="InterPro" id="IPR051400">
    <property type="entry name" value="HAD-like_hydrolase"/>
</dbReference>
<dbReference type="NCBIfam" id="TIGR01509">
    <property type="entry name" value="HAD-SF-IA-v3"/>
    <property type="match status" value="1"/>
</dbReference>
<dbReference type="InterPro" id="IPR036412">
    <property type="entry name" value="HAD-like_sf"/>
</dbReference>
<dbReference type="InterPro" id="IPR006439">
    <property type="entry name" value="HAD-SF_hydro_IA"/>
</dbReference>
<reference evidence="4 5" key="1">
    <citation type="submission" date="2019-05" db="EMBL/GenBank/DDBJ databases">
        <title>Genome sequences of Thalassotalea litorea 1K03283.</title>
        <authorList>
            <person name="Zhang D."/>
        </authorList>
    </citation>
    <scope>NUCLEOTIDE SEQUENCE [LARGE SCALE GENOMIC DNA]</scope>
    <source>
        <strain evidence="4 5">MCCC 1K03283</strain>
    </source>
</reference>
<dbReference type="RefSeq" id="WP_138320154.1">
    <property type="nucleotide sequence ID" value="NZ_VCBC01000010.1"/>
</dbReference>
<evidence type="ECO:0000313" key="5">
    <source>
        <dbReference type="Proteomes" id="UP000307790"/>
    </source>
</evidence>
<comment type="cofactor">
    <cofactor evidence="1">
        <name>Mg(2+)</name>
        <dbReference type="ChEBI" id="CHEBI:18420"/>
    </cofactor>
</comment>
<evidence type="ECO:0000256" key="1">
    <source>
        <dbReference type="ARBA" id="ARBA00001946"/>
    </source>
</evidence>
<organism evidence="4 5">
    <name type="scientific">Thalassotalea litorea</name>
    <dbReference type="NCBI Taxonomy" id="2020715"/>
    <lineage>
        <taxon>Bacteria</taxon>
        <taxon>Pseudomonadati</taxon>
        <taxon>Pseudomonadota</taxon>
        <taxon>Gammaproteobacteria</taxon>
        <taxon>Alteromonadales</taxon>
        <taxon>Colwelliaceae</taxon>
        <taxon>Thalassotalea</taxon>
    </lineage>
</organism>
<dbReference type="InterPro" id="IPR023214">
    <property type="entry name" value="HAD_sf"/>
</dbReference>
<evidence type="ECO:0000256" key="2">
    <source>
        <dbReference type="ARBA" id="ARBA00022801"/>
    </source>
</evidence>
<dbReference type="EMBL" id="VCBC01000010">
    <property type="protein sequence ID" value="TLU64656.1"/>
    <property type="molecule type" value="Genomic_DNA"/>
</dbReference>
<comment type="caution">
    <text evidence="4">The sequence shown here is derived from an EMBL/GenBank/DDBJ whole genome shotgun (WGS) entry which is preliminary data.</text>
</comment>
<dbReference type="PANTHER" id="PTHR46470:SF4">
    <property type="entry name" value="5-AMINO-6-(5-PHOSPHO-D-RIBITYLAMINO)URACIL PHOSPHATASE YIGB"/>
    <property type="match status" value="1"/>
</dbReference>
<keyword evidence="5" id="KW-1185">Reference proteome</keyword>
<dbReference type="PANTHER" id="PTHR46470">
    <property type="entry name" value="N-ACYLNEURAMINATE-9-PHOSPHATASE"/>
    <property type="match status" value="1"/>
</dbReference>
<dbReference type="NCBIfam" id="TIGR01549">
    <property type="entry name" value="HAD-SF-IA-v1"/>
    <property type="match status" value="1"/>
</dbReference>
<evidence type="ECO:0000256" key="3">
    <source>
        <dbReference type="ARBA" id="ARBA00022842"/>
    </source>
</evidence>
<dbReference type="Gene3D" id="3.40.50.1000">
    <property type="entry name" value="HAD superfamily/HAD-like"/>
    <property type="match status" value="1"/>
</dbReference>
<dbReference type="OrthoDB" id="367448at2"/>
<dbReference type="SFLD" id="SFLDS00003">
    <property type="entry name" value="Haloacid_Dehalogenase"/>
    <property type="match status" value="1"/>
</dbReference>
<keyword evidence="2" id="KW-0378">Hydrolase</keyword>
<name>A0A5R9IN40_9GAMM</name>
<protein>
    <submittedName>
        <fullName evidence="4">Haloacid dehalogenase</fullName>
    </submittedName>
</protein>
<sequence>MRFYRRLQPFKALSFDLDDTLYDNHPVITRAERALREHLQTLVPKTQQLANDFWWQQRNDCLQKEPHLSHDVTALRLAALTLGLAKLGFSKKEAQQKAQHAFAFFLRHRNNLQVAKPVIEVLEQLAQKFPIVAISNGNVSVDDIGIRHCFKQTYFAGNGNLQKPQSDMFMQACDYLDIAPQQLLHVGDCTHADIFGAMRSGCQTAWVHNESFAITKKPLQVLPTMHLDHVEQLRYFI</sequence>
<dbReference type="AlphaFoldDB" id="A0A5R9IN40"/>